<reference evidence="2 3" key="1">
    <citation type="submission" date="2024-08" db="EMBL/GenBank/DDBJ databases">
        <title>Draft Genome Sequence of Legionella lytica strain DSB2004, Isolated From a Fire Sprinkler System.</title>
        <authorList>
            <person name="Everhart A.D."/>
            <person name="Kidane D.T."/>
            <person name="Farone A.L."/>
            <person name="Farone M.B."/>
        </authorList>
    </citation>
    <scope>NUCLEOTIDE SEQUENCE [LARGE SCALE GENOMIC DNA]</scope>
    <source>
        <strain evidence="2 3">DSB2004</strain>
    </source>
</reference>
<evidence type="ECO:0000313" key="3">
    <source>
        <dbReference type="Proteomes" id="UP001615550"/>
    </source>
</evidence>
<keyword evidence="3" id="KW-1185">Reference proteome</keyword>
<evidence type="ECO:0000313" key="2">
    <source>
        <dbReference type="EMBL" id="MFJ1269247.1"/>
    </source>
</evidence>
<dbReference type="EMBL" id="JBGORX010000005">
    <property type="protein sequence ID" value="MFJ1269247.1"/>
    <property type="molecule type" value="Genomic_DNA"/>
</dbReference>
<gene>
    <name evidence="2" type="ORF">ACD661_11835</name>
</gene>
<dbReference type="RefSeq" id="WP_400188072.1">
    <property type="nucleotide sequence ID" value="NZ_JBGORX010000005.1"/>
</dbReference>
<feature type="domain" description="SidC N-terminal" evidence="1">
    <location>
        <begin position="3"/>
        <end position="423"/>
    </location>
</feature>
<organism evidence="2 3">
    <name type="scientific">Legionella lytica</name>
    <dbReference type="NCBI Taxonomy" id="96232"/>
    <lineage>
        <taxon>Bacteria</taxon>
        <taxon>Pseudomonadati</taxon>
        <taxon>Pseudomonadota</taxon>
        <taxon>Gammaproteobacteria</taxon>
        <taxon>Legionellales</taxon>
        <taxon>Legionellaceae</taxon>
        <taxon>Legionella</taxon>
    </lineage>
</organism>
<name>A0ABW8D968_9GAMM</name>
<comment type="caution">
    <text evidence="2">The sequence shown here is derived from an EMBL/GenBank/DDBJ whole genome shotgun (WGS) entry which is preliminary data.</text>
</comment>
<evidence type="ECO:0000259" key="1">
    <source>
        <dbReference type="Pfam" id="PF18219"/>
    </source>
</evidence>
<proteinExistence type="predicted"/>
<protein>
    <recommendedName>
        <fullName evidence="1">SidC N-terminal domain-containing protein</fullName>
    </recommendedName>
</protein>
<sequence length="822" mass="93480">MRIPLNEFINFRYIHINPATNHVHLLVPFIAGLEVSTDNTCKSDLELKAFFEGGAIKELESYKSTLEFHLSLLEAGDALYKTKRERLTQINTYLEAVGGMRSSYQESVNTFLSKPSNLYSIQLRPRVQDPVSSVVNPVFTINRGNDSQGTPLSPLYNKMHEVFPGLALGKPDPRTELIQNVLDVLPSNASFENIQDVLATQYGVPHDFFKKRTDAHRQEQAVDKAYVDGLMGFDEHATAREYIETLLGICAPNLQSTLQGSPFYFELSSVPSEKAERLSILTQFYLSYLNVYCRTKRISDKNFGVILDTSPNLSNALVELVAQTLNRGGDVEHAVIDFFNVHQGKDEFDLSRSLSAVGPENDKDAIVQKFETTYRTVTATKENPYMDDFMFLDSAARGEHDIFITNKGLICTDFANVAPAATLYQKYFATTRQAARTHRNLLAPQDEPVITIDIAPEVLIDKLNDEQWARLPKEVVAACHALPAFKIRELWYDVARGKQEEAHTILESSQDKQTLLRTAHTFNDYSGRAFHCTPYEYAYWAKDTHMQRMLERHMDEQTKAFVLEKIDTIERLGLIYQQHGVSYQNAHYDMSFILKNLTIGEFRQLQTMVGQNNSKIQQATVDNYKNTSFTATEYESLKKSLEQHQSKNPFSFFYSFLTTPLSEKLRFDFHSWITELDNYVNDFSKLNYHQRQEAWMKVGMAQRDVPAHVAHEYCGKTRFPSLDGENLPRALTFDNVMGTADKSWFPLSSSSGLGFDFALMRMLPGKGGCHAVQAHLGEGALARAICYGDWGRLCELDELRITDLTQSRENLSRTANQLGWVH</sequence>
<dbReference type="InterPro" id="IPR041264">
    <property type="entry name" value="SidC_N"/>
</dbReference>
<accession>A0ABW8D968</accession>
<dbReference type="Pfam" id="PF18219">
    <property type="entry name" value="SidC_N"/>
    <property type="match status" value="1"/>
</dbReference>
<dbReference type="Proteomes" id="UP001615550">
    <property type="component" value="Unassembled WGS sequence"/>
</dbReference>